<evidence type="ECO:0000313" key="1">
    <source>
        <dbReference type="EMBL" id="JAE38327.1"/>
    </source>
</evidence>
<dbReference type="EMBL" id="GBRH01159569">
    <property type="protein sequence ID" value="JAE38327.1"/>
    <property type="molecule type" value="Transcribed_RNA"/>
</dbReference>
<organism evidence="1">
    <name type="scientific">Arundo donax</name>
    <name type="common">Giant reed</name>
    <name type="synonym">Donax arundinaceus</name>
    <dbReference type="NCBI Taxonomy" id="35708"/>
    <lineage>
        <taxon>Eukaryota</taxon>
        <taxon>Viridiplantae</taxon>
        <taxon>Streptophyta</taxon>
        <taxon>Embryophyta</taxon>
        <taxon>Tracheophyta</taxon>
        <taxon>Spermatophyta</taxon>
        <taxon>Magnoliopsida</taxon>
        <taxon>Liliopsida</taxon>
        <taxon>Poales</taxon>
        <taxon>Poaceae</taxon>
        <taxon>PACMAD clade</taxon>
        <taxon>Arundinoideae</taxon>
        <taxon>Arundineae</taxon>
        <taxon>Arundo</taxon>
    </lineage>
</organism>
<dbReference type="AlphaFoldDB" id="A0A0A9HNL6"/>
<reference evidence="1" key="2">
    <citation type="journal article" date="2015" name="Data Brief">
        <title>Shoot transcriptome of the giant reed, Arundo donax.</title>
        <authorList>
            <person name="Barrero R.A."/>
            <person name="Guerrero F.D."/>
            <person name="Moolhuijzen P."/>
            <person name="Goolsby J.A."/>
            <person name="Tidwell J."/>
            <person name="Bellgard S.E."/>
            <person name="Bellgard M.I."/>
        </authorList>
    </citation>
    <scope>NUCLEOTIDE SEQUENCE</scope>
    <source>
        <tissue evidence="1">Shoot tissue taken approximately 20 cm above the soil surface</tissue>
    </source>
</reference>
<accession>A0A0A9HNL6</accession>
<proteinExistence type="predicted"/>
<sequence length="52" mass="6108">MLRYHASEFKIKLGISFKYSKENKNGNPICYSIVSLIWHKTMSMRQIPDVTC</sequence>
<reference evidence="1" key="1">
    <citation type="submission" date="2014-09" db="EMBL/GenBank/DDBJ databases">
        <authorList>
            <person name="Magalhaes I.L.F."/>
            <person name="Oliveira U."/>
            <person name="Santos F.R."/>
            <person name="Vidigal T.H.D.A."/>
            <person name="Brescovit A.D."/>
            <person name="Santos A.J."/>
        </authorList>
    </citation>
    <scope>NUCLEOTIDE SEQUENCE</scope>
    <source>
        <tissue evidence="1">Shoot tissue taken approximately 20 cm above the soil surface</tissue>
    </source>
</reference>
<protein>
    <submittedName>
        <fullName evidence="1">Uncharacterized protein</fullName>
    </submittedName>
</protein>
<name>A0A0A9HNL6_ARUDO</name>